<dbReference type="InterPro" id="IPR035466">
    <property type="entry name" value="GlmS/AgaS_SIS"/>
</dbReference>
<dbReference type="RefSeq" id="WP_066971514.1">
    <property type="nucleotide sequence ID" value="NZ_LWMT01000098.1"/>
</dbReference>
<dbReference type="CDD" id="cd05009">
    <property type="entry name" value="SIS_GlmS_GlmD_2"/>
    <property type="match status" value="1"/>
</dbReference>
<comment type="function">
    <text evidence="10 11">Catalyzes the first step in hexosamine metabolism, converting fructose-6P into glucosamine-6P using glutamine as a nitrogen source.</text>
</comment>
<dbReference type="Pfam" id="PF13522">
    <property type="entry name" value="GATase_6"/>
    <property type="match status" value="1"/>
</dbReference>
<evidence type="ECO:0000256" key="4">
    <source>
        <dbReference type="ARBA" id="ARBA00016090"/>
    </source>
</evidence>
<dbReference type="STRING" id="55758.MBFIL_06690"/>
<accession>A0A166DA67</accession>
<dbReference type="InterPro" id="IPR035490">
    <property type="entry name" value="GlmS/FrlB_SIS"/>
</dbReference>
<comment type="caution">
    <text evidence="14">The sequence shown here is derived from an EMBL/GenBank/DDBJ whole genome shotgun (WGS) entry which is preliminary data.</text>
</comment>
<dbReference type="InterPro" id="IPR047084">
    <property type="entry name" value="GFAT_N"/>
</dbReference>
<evidence type="ECO:0000256" key="5">
    <source>
        <dbReference type="ARBA" id="ARBA00022490"/>
    </source>
</evidence>
<keyword evidence="8" id="KW-0677">Repeat</keyword>
<evidence type="ECO:0000259" key="13">
    <source>
        <dbReference type="PROSITE" id="PS51464"/>
    </source>
</evidence>
<evidence type="ECO:0000256" key="11">
    <source>
        <dbReference type="HAMAP-Rule" id="MF_00164"/>
    </source>
</evidence>
<dbReference type="InterPro" id="IPR046348">
    <property type="entry name" value="SIS_dom_sf"/>
</dbReference>
<dbReference type="Proteomes" id="UP000077066">
    <property type="component" value="Unassembled WGS sequence"/>
</dbReference>
<evidence type="ECO:0000256" key="6">
    <source>
        <dbReference type="ARBA" id="ARBA00022576"/>
    </source>
</evidence>
<dbReference type="OrthoDB" id="372195at2157"/>
<dbReference type="InterPro" id="IPR017932">
    <property type="entry name" value="GATase_2_dom"/>
</dbReference>
<evidence type="ECO:0000256" key="10">
    <source>
        <dbReference type="ARBA" id="ARBA00055466"/>
    </source>
</evidence>
<reference evidence="14 15" key="1">
    <citation type="submission" date="2016-04" db="EMBL/GenBank/DDBJ databases">
        <title>Genome sequence of Methanobrevibacter filiformis DSM 11501.</title>
        <authorList>
            <person name="Poehlein A."/>
            <person name="Seedorf H."/>
            <person name="Daniel R."/>
        </authorList>
    </citation>
    <scope>NUCLEOTIDE SEQUENCE [LARGE SCALE GENOMIC DNA]</scope>
    <source>
        <strain evidence="14 15">DSM 11501</strain>
    </source>
</reference>
<dbReference type="EC" id="2.6.1.16" evidence="3 11"/>
<evidence type="ECO:0000259" key="12">
    <source>
        <dbReference type="PROSITE" id="PS51278"/>
    </source>
</evidence>
<organism evidence="14 15">
    <name type="scientific">Methanobrevibacter filiformis</name>
    <dbReference type="NCBI Taxonomy" id="55758"/>
    <lineage>
        <taxon>Archaea</taxon>
        <taxon>Methanobacteriati</taxon>
        <taxon>Methanobacteriota</taxon>
        <taxon>Methanomada group</taxon>
        <taxon>Methanobacteria</taxon>
        <taxon>Methanobacteriales</taxon>
        <taxon>Methanobacteriaceae</taxon>
        <taxon>Methanobrevibacter</taxon>
    </lineage>
</organism>
<proteinExistence type="inferred from homology"/>
<dbReference type="PATRIC" id="fig|55758.3.peg.748"/>
<feature type="initiator methionine" description="Removed" evidence="11">
    <location>
        <position position="1"/>
    </location>
</feature>
<evidence type="ECO:0000313" key="14">
    <source>
        <dbReference type="EMBL" id="KZX15368.1"/>
    </source>
</evidence>
<dbReference type="GO" id="GO:0005737">
    <property type="term" value="C:cytoplasm"/>
    <property type="evidence" value="ECO:0007669"/>
    <property type="project" value="UniProtKB-SubCell"/>
</dbReference>
<dbReference type="PROSITE" id="PS51278">
    <property type="entry name" value="GATASE_TYPE_2"/>
    <property type="match status" value="1"/>
</dbReference>
<keyword evidence="7 11" id="KW-0808">Transferase</keyword>
<evidence type="ECO:0000256" key="3">
    <source>
        <dbReference type="ARBA" id="ARBA00012916"/>
    </source>
</evidence>
<dbReference type="SUPFAM" id="SSF53697">
    <property type="entry name" value="SIS domain"/>
    <property type="match status" value="1"/>
</dbReference>
<keyword evidence="5 11" id="KW-0963">Cytoplasm</keyword>
<dbReference type="FunFam" id="3.60.20.10:FF:000006">
    <property type="entry name" value="Glutamine--fructose-6-phosphate aminotransferase [isomerizing]"/>
    <property type="match status" value="1"/>
</dbReference>
<dbReference type="NCBIfam" id="TIGR01135">
    <property type="entry name" value="glmS"/>
    <property type="match status" value="1"/>
</dbReference>
<evidence type="ECO:0000256" key="9">
    <source>
        <dbReference type="ARBA" id="ARBA00022962"/>
    </source>
</evidence>
<feature type="active site" description="Nucleophile; for GATase activity" evidence="11">
    <location>
        <position position="2"/>
    </location>
</feature>
<dbReference type="InterPro" id="IPR005855">
    <property type="entry name" value="GFAT"/>
</dbReference>
<evidence type="ECO:0000256" key="1">
    <source>
        <dbReference type="ARBA" id="ARBA00001031"/>
    </source>
</evidence>
<evidence type="ECO:0000256" key="2">
    <source>
        <dbReference type="ARBA" id="ARBA00004496"/>
    </source>
</evidence>
<evidence type="ECO:0000313" key="15">
    <source>
        <dbReference type="Proteomes" id="UP000077066"/>
    </source>
</evidence>
<comment type="subcellular location">
    <subcellularLocation>
        <location evidence="2 11">Cytoplasm</location>
    </subcellularLocation>
</comment>
<dbReference type="Pfam" id="PF01380">
    <property type="entry name" value="SIS"/>
    <property type="match status" value="2"/>
</dbReference>
<dbReference type="EMBL" id="LWMT01000098">
    <property type="protein sequence ID" value="KZX15368.1"/>
    <property type="molecule type" value="Genomic_DNA"/>
</dbReference>
<dbReference type="GO" id="GO:0097367">
    <property type="term" value="F:carbohydrate derivative binding"/>
    <property type="evidence" value="ECO:0007669"/>
    <property type="project" value="InterPro"/>
</dbReference>
<name>A0A166DA67_9EURY</name>
<feature type="domain" description="SIS" evidence="13">
    <location>
        <begin position="280"/>
        <end position="418"/>
    </location>
</feature>
<dbReference type="GO" id="GO:0006487">
    <property type="term" value="P:protein N-linked glycosylation"/>
    <property type="evidence" value="ECO:0007669"/>
    <property type="project" value="TreeGrafter"/>
</dbReference>
<dbReference type="InterPro" id="IPR029055">
    <property type="entry name" value="Ntn_hydrolases_N"/>
</dbReference>
<dbReference type="GO" id="GO:0006002">
    <property type="term" value="P:fructose 6-phosphate metabolic process"/>
    <property type="evidence" value="ECO:0007669"/>
    <property type="project" value="TreeGrafter"/>
</dbReference>
<dbReference type="PANTHER" id="PTHR10937">
    <property type="entry name" value="GLUCOSAMINE--FRUCTOSE-6-PHOSPHATE AMINOTRANSFERASE, ISOMERIZING"/>
    <property type="match status" value="1"/>
</dbReference>
<dbReference type="FunFam" id="3.40.50.10490:FF:000001">
    <property type="entry name" value="Glutamine--fructose-6-phosphate aminotransferase [isomerizing]"/>
    <property type="match status" value="1"/>
</dbReference>
<feature type="active site" description="For Fru-6P isomerization activity" evidence="11">
    <location>
        <position position="597"/>
    </location>
</feature>
<dbReference type="CDD" id="cd00714">
    <property type="entry name" value="GFAT"/>
    <property type="match status" value="1"/>
</dbReference>
<keyword evidence="15" id="KW-1185">Reference proteome</keyword>
<feature type="domain" description="Glutamine amidotransferase type-2" evidence="12">
    <location>
        <begin position="2"/>
        <end position="221"/>
    </location>
</feature>
<evidence type="ECO:0000256" key="7">
    <source>
        <dbReference type="ARBA" id="ARBA00022679"/>
    </source>
</evidence>
<dbReference type="GO" id="GO:0005975">
    <property type="term" value="P:carbohydrate metabolic process"/>
    <property type="evidence" value="ECO:0007669"/>
    <property type="project" value="UniProtKB-UniRule"/>
</dbReference>
<dbReference type="Gene3D" id="3.40.50.10490">
    <property type="entry name" value="Glucose-6-phosphate isomerase like protein, domain 1"/>
    <property type="match status" value="2"/>
</dbReference>
<evidence type="ECO:0000256" key="8">
    <source>
        <dbReference type="ARBA" id="ARBA00022737"/>
    </source>
</evidence>
<protein>
    <recommendedName>
        <fullName evidence="4 11">Glutamine--fructose-6-phosphate aminotransferase [isomerizing]</fullName>
        <ecNumber evidence="3 11">2.6.1.16</ecNumber>
    </recommendedName>
    <alternativeName>
        <fullName evidence="11">D-fructose-6-phosphate amidotransferase</fullName>
    </alternativeName>
    <alternativeName>
        <fullName evidence="11">GFAT</fullName>
    </alternativeName>
    <alternativeName>
        <fullName evidence="11">Glucosamine-6-phosphate synthase</fullName>
    </alternativeName>
    <alternativeName>
        <fullName evidence="11">Hexosephosphate aminotransferase</fullName>
    </alternativeName>
    <alternativeName>
        <fullName evidence="11">L-glutamine--D-fructose-6-phosphate amidotransferase</fullName>
    </alternativeName>
</protein>
<dbReference type="HAMAP" id="MF_00164">
    <property type="entry name" value="GlmS"/>
    <property type="match status" value="1"/>
</dbReference>
<dbReference type="CDD" id="cd05008">
    <property type="entry name" value="SIS_GlmS_GlmD_1"/>
    <property type="match status" value="1"/>
</dbReference>
<dbReference type="SUPFAM" id="SSF56235">
    <property type="entry name" value="N-terminal nucleophile aminohydrolases (Ntn hydrolases)"/>
    <property type="match status" value="1"/>
</dbReference>
<dbReference type="GO" id="GO:0006047">
    <property type="term" value="P:UDP-N-acetylglucosamine metabolic process"/>
    <property type="evidence" value="ECO:0007669"/>
    <property type="project" value="TreeGrafter"/>
</dbReference>
<comment type="subunit">
    <text evidence="11">Homodimer.</text>
</comment>
<dbReference type="PROSITE" id="PS51464">
    <property type="entry name" value="SIS"/>
    <property type="match status" value="2"/>
</dbReference>
<gene>
    <name evidence="14" type="primary">glmS_2</name>
    <name evidence="11" type="synonym">glmS</name>
    <name evidence="14" type="ORF">MBFIL_06690</name>
</gene>
<dbReference type="PANTHER" id="PTHR10937:SF0">
    <property type="entry name" value="GLUTAMINE--FRUCTOSE-6-PHOSPHATE TRANSAMINASE (ISOMERIZING)"/>
    <property type="match status" value="1"/>
</dbReference>
<dbReference type="InterPro" id="IPR001347">
    <property type="entry name" value="SIS_dom"/>
</dbReference>
<keyword evidence="9" id="KW-0315">Glutamine amidotransferase</keyword>
<keyword evidence="6 11" id="KW-0032">Aminotransferase</keyword>
<dbReference type="GO" id="GO:0004360">
    <property type="term" value="F:glutamine-fructose-6-phosphate transaminase (isomerizing) activity"/>
    <property type="evidence" value="ECO:0007669"/>
    <property type="project" value="UniProtKB-UniRule"/>
</dbReference>
<dbReference type="Gene3D" id="3.60.20.10">
    <property type="entry name" value="Glutamine Phosphoribosylpyrophosphate, subunit 1, domain 1"/>
    <property type="match status" value="1"/>
</dbReference>
<dbReference type="AlphaFoldDB" id="A0A166DA67"/>
<feature type="domain" description="SIS" evidence="13">
    <location>
        <begin position="450"/>
        <end position="592"/>
    </location>
</feature>
<comment type="catalytic activity">
    <reaction evidence="1 11">
        <text>D-fructose 6-phosphate + L-glutamine = D-glucosamine 6-phosphate + L-glutamate</text>
        <dbReference type="Rhea" id="RHEA:13237"/>
        <dbReference type="ChEBI" id="CHEBI:29985"/>
        <dbReference type="ChEBI" id="CHEBI:58359"/>
        <dbReference type="ChEBI" id="CHEBI:58725"/>
        <dbReference type="ChEBI" id="CHEBI:61527"/>
        <dbReference type="EC" id="2.6.1.16"/>
    </reaction>
</comment>
<dbReference type="NCBIfam" id="NF001484">
    <property type="entry name" value="PRK00331.1"/>
    <property type="match status" value="1"/>
</dbReference>
<sequence length="602" mass="66515">MCGIVGCIVKNKEVAPVLLEAVRKLEYRGYDSVGIATLNNNDGIDVKKGAGKIDEVDSNLHLDELEGNVGIAHVRWATHGEPNKINAHPHLDCHDNIAIVHNGIIKNYSEIKARLIREGHEFKSATDSEVIAHLLEHFTSTGMDFEHAMIETLAKIEGSYAIAAIFNGDKNKIIAVAKKSPLVVGIGDKGNFIASDVPAFLKYTNKVIFPEDNEIITLEKDSVTIKDLDNNVLDKEIHIINWTEEMAEKGGFGHFMIKEIHEQANVVKDTLSGIEDIEKIAKNVGDINRICFVACGTSYHAALTGKYLFEGYAQIPTDVVLASEFKYSAKSLDNKTLVIFISQSGETADTLSALELVKGTSKTIAIVNVLGSKATRIADHVIYTKAGPEIGVAATKTYMSQLVSIYLLSAFLARDKINNTEFYNELLEKLEKVPKFIENILNNEDKIKEIAIKYKYPTNFFFLGRGLSYPTALEGALKLKEITYIHAEGYASGELKHGPLALIDYCVPVLVLAPKGDSYYHTLTNMAEVQARGADVILLCSEDENTEDLNVSDLFTIDREVDELIAPLVYIVPLQMLSYYVSVYRGLDPDKPRNLAKCVTVE</sequence>